<keyword evidence="2 5" id="KW-0812">Transmembrane</keyword>
<dbReference type="PANTHER" id="PTHR11863">
    <property type="entry name" value="STEROL DESATURASE"/>
    <property type="match status" value="1"/>
</dbReference>
<evidence type="ECO:0000256" key="2">
    <source>
        <dbReference type="ARBA" id="ARBA00022692"/>
    </source>
</evidence>
<proteinExistence type="predicted"/>
<evidence type="ECO:0000256" key="1">
    <source>
        <dbReference type="ARBA" id="ARBA00004370"/>
    </source>
</evidence>
<evidence type="ECO:0000259" key="6">
    <source>
        <dbReference type="Pfam" id="PF04116"/>
    </source>
</evidence>
<evidence type="ECO:0000256" key="3">
    <source>
        <dbReference type="ARBA" id="ARBA00022989"/>
    </source>
</evidence>
<dbReference type="GO" id="GO:0016491">
    <property type="term" value="F:oxidoreductase activity"/>
    <property type="evidence" value="ECO:0007669"/>
    <property type="project" value="InterPro"/>
</dbReference>
<dbReference type="GO" id="GO:0008610">
    <property type="term" value="P:lipid biosynthetic process"/>
    <property type="evidence" value="ECO:0007669"/>
    <property type="project" value="InterPro"/>
</dbReference>
<gene>
    <name evidence="8" type="primary">LOC109475810</name>
</gene>
<feature type="transmembrane region" description="Helical" evidence="5">
    <location>
        <begin position="94"/>
        <end position="117"/>
    </location>
</feature>
<dbReference type="AlphaFoldDB" id="A0A6P4ZR93"/>
<dbReference type="InterPro" id="IPR006694">
    <property type="entry name" value="Fatty_acid_hydroxylase"/>
</dbReference>
<dbReference type="InterPro" id="IPR050307">
    <property type="entry name" value="Sterol_Desaturase_Related"/>
</dbReference>
<accession>A0A6P4ZR93</accession>
<keyword evidence="3 5" id="KW-1133">Transmembrane helix</keyword>
<dbReference type="RefSeq" id="XP_019632141.1">
    <property type="nucleotide sequence ID" value="XM_019776582.1"/>
</dbReference>
<reference evidence="8" key="1">
    <citation type="submission" date="2025-08" db="UniProtKB">
        <authorList>
            <consortium name="RefSeq"/>
        </authorList>
    </citation>
    <scope>IDENTIFICATION</scope>
    <source>
        <tissue evidence="8">Gonad</tissue>
    </source>
</reference>
<feature type="transmembrane region" description="Helical" evidence="5">
    <location>
        <begin position="129"/>
        <end position="150"/>
    </location>
</feature>
<feature type="transmembrane region" description="Helical" evidence="5">
    <location>
        <begin position="54"/>
        <end position="73"/>
    </location>
</feature>
<dbReference type="GeneID" id="109475810"/>
<dbReference type="GO" id="GO:0005506">
    <property type="term" value="F:iron ion binding"/>
    <property type="evidence" value="ECO:0007669"/>
    <property type="project" value="InterPro"/>
</dbReference>
<dbReference type="Proteomes" id="UP000515135">
    <property type="component" value="Unplaced"/>
</dbReference>
<dbReference type="KEGG" id="bbel:109475810"/>
<keyword evidence="7" id="KW-1185">Reference proteome</keyword>
<protein>
    <submittedName>
        <fullName evidence="8">Methylsterol monooxygenase 1-like</fullName>
    </submittedName>
</protein>
<dbReference type="Pfam" id="PF04116">
    <property type="entry name" value="FA_hydroxylase"/>
    <property type="match status" value="1"/>
</dbReference>
<comment type="subcellular location">
    <subcellularLocation>
        <location evidence="1">Membrane</location>
    </subcellularLocation>
</comment>
<dbReference type="GO" id="GO:0016020">
    <property type="term" value="C:membrane"/>
    <property type="evidence" value="ECO:0007669"/>
    <property type="project" value="UniProtKB-SubCell"/>
</dbReference>
<evidence type="ECO:0000313" key="8">
    <source>
        <dbReference type="RefSeq" id="XP_019632141.1"/>
    </source>
</evidence>
<name>A0A6P4ZR93_BRABE</name>
<evidence type="ECO:0000313" key="7">
    <source>
        <dbReference type="Proteomes" id="UP000515135"/>
    </source>
</evidence>
<organism evidence="7 8">
    <name type="scientific">Branchiostoma belcheri</name>
    <name type="common">Amphioxus</name>
    <dbReference type="NCBI Taxonomy" id="7741"/>
    <lineage>
        <taxon>Eukaryota</taxon>
        <taxon>Metazoa</taxon>
        <taxon>Chordata</taxon>
        <taxon>Cephalochordata</taxon>
        <taxon>Leptocardii</taxon>
        <taxon>Amphioxiformes</taxon>
        <taxon>Branchiostomatidae</taxon>
        <taxon>Branchiostoma</taxon>
    </lineage>
</organism>
<feature type="domain" description="Fatty acid hydroxylase" evidence="6">
    <location>
        <begin position="137"/>
        <end position="268"/>
    </location>
</feature>
<sequence length="289" mass="34322">MEVNDSVVTTVRLMADYMPDNPLSGPFEAGWRYMTAHYTEFQIATWGSLIVHELLYFLICLPGFIFQFLPFMQKYKIQNDKPETWAGQIQCLKVIMFNHFFIQLPLMCGTYHFTQWFGIPYDYDSMPPWYVLCMQVFCCAVVEDLWHYVLHRIMHHRRYYKYVHKVHHHFQVPFGATAEYAHPVETVVLGTGFFLGILMFCTHMVQMWAWVAVRLIETIDVHSGYDLPYHPLHLIPFYGGARFHDFHHMNFTGNYSSTFTWWDKLFGTDQQYKDYQKKVAAKEGGKKQE</sequence>
<evidence type="ECO:0000256" key="5">
    <source>
        <dbReference type="SAM" id="Phobius"/>
    </source>
</evidence>
<keyword evidence="4 5" id="KW-0472">Membrane</keyword>
<evidence type="ECO:0000256" key="4">
    <source>
        <dbReference type="ARBA" id="ARBA00023136"/>
    </source>
</evidence>
<dbReference type="OrthoDB" id="1658724at2759"/>